<organism evidence="1 2">
    <name type="scientific">Malaciobacter halophilus</name>
    <dbReference type="NCBI Taxonomy" id="197482"/>
    <lineage>
        <taxon>Bacteria</taxon>
        <taxon>Pseudomonadati</taxon>
        <taxon>Campylobacterota</taxon>
        <taxon>Epsilonproteobacteria</taxon>
        <taxon>Campylobacterales</taxon>
        <taxon>Arcobacteraceae</taxon>
        <taxon>Malaciobacter</taxon>
    </lineage>
</organism>
<dbReference type="GO" id="GO:0016301">
    <property type="term" value="F:kinase activity"/>
    <property type="evidence" value="ECO:0007669"/>
    <property type="project" value="UniProtKB-KW"/>
</dbReference>
<name>A0A2N1J5A7_9BACT</name>
<sequence>MLDLISFVKEQNLLNKDKEIYSLVFQDKKYWVKKARPTMSSLSHKIYYKIFKLEIITPVEYKSAKEALKFETSKLKKFEALGINVPKIVYKDEDFFILEDTGRTIHSHIRKKDTKKEDILFFIPKAIETIAQIHNCNEYHGGAQSRNLTYKNNKVYVIDLEDSFDKNIDLKTLQYRDFLLFLLSLTKIKANVNIDYEDIINNYINLTQNYEFKEKLKSLARRISLLIKISKLNFVNKLFGQDVKSFFKLFDSLYNLKMDRK</sequence>
<keyword evidence="2" id="KW-1185">Reference proteome</keyword>
<evidence type="ECO:0000313" key="2">
    <source>
        <dbReference type="Proteomes" id="UP000233248"/>
    </source>
</evidence>
<dbReference type="EMBL" id="NXIF01000009">
    <property type="protein sequence ID" value="PKI81716.1"/>
    <property type="molecule type" value="Genomic_DNA"/>
</dbReference>
<dbReference type="KEGG" id="ahs:AHALO_1882"/>
<dbReference type="SUPFAM" id="SSF56112">
    <property type="entry name" value="Protein kinase-like (PK-like)"/>
    <property type="match status" value="1"/>
</dbReference>
<comment type="caution">
    <text evidence="1">The sequence shown here is derived from an EMBL/GenBank/DDBJ whole genome shotgun (WGS) entry which is preliminary data.</text>
</comment>
<dbReference type="OrthoDB" id="5344325at2"/>
<reference evidence="1 2" key="1">
    <citation type="submission" date="2017-09" db="EMBL/GenBank/DDBJ databases">
        <title>Genomics of the genus Arcobacter.</title>
        <authorList>
            <person name="Perez-Cataluna A."/>
            <person name="Figueras M.J."/>
            <person name="Salas-Masso N."/>
        </authorList>
    </citation>
    <scope>NUCLEOTIDE SEQUENCE [LARGE SCALE GENOMIC DNA]</scope>
    <source>
        <strain evidence="1 2">DSM 18005</strain>
    </source>
</reference>
<keyword evidence="1" id="KW-0808">Transferase</keyword>
<gene>
    <name evidence="1" type="ORF">CP960_02825</name>
</gene>
<dbReference type="RefSeq" id="WP_101183723.1">
    <property type="nucleotide sequence ID" value="NZ_CP031218.1"/>
</dbReference>
<protein>
    <submittedName>
        <fullName evidence="1">Kinase</fullName>
    </submittedName>
</protein>
<evidence type="ECO:0000313" key="1">
    <source>
        <dbReference type="EMBL" id="PKI81716.1"/>
    </source>
</evidence>
<accession>A0A2N1J5A7</accession>
<dbReference type="AlphaFoldDB" id="A0A2N1J5A7"/>
<dbReference type="InterPro" id="IPR011009">
    <property type="entry name" value="Kinase-like_dom_sf"/>
</dbReference>
<proteinExistence type="predicted"/>
<keyword evidence="1" id="KW-0418">Kinase</keyword>
<dbReference type="Proteomes" id="UP000233248">
    <property type="component" value="Unassembled WGS sequence"/>
</dbReference>